<dbReference type="PRINTS" id="PR00111">
    <property type="entry name" value="ABHYDROLASE"/>
</dbReference>
<comment type="caution">
    <text evidence="2">The sequence shown here is derived from an EMBL/GenBank/DDBJ whole genome shotgun (WGS) entry which is preliminary data.</text>
</comment>
<evidence type="ECO:0000313" key="2">
    <source>
        <dbReference type="EMBL" id="KAK9761362.1"/>
    </source>
</evidence>
<dbReference type="Pfam" id="PF12146">
    <property type="entry name" value="Hydrolase_4"/>
    <property type="match status" value="1"/>
</dbReference>
<sequence length="308" mass="34710">MDTKSFSVSEKEEWHTHDGITFYTRLYEVSPKPRATVTLVHGLGEHCDRYEEMGRYFGARGIQLFTFDQRGFGKTGYRSPPLGHTDGFDKVLKDVDYFVQKARYSDLSVPHFLFGHSMGGMIVLNYGAVYGSKSELAGIIASAPCIATGKDYALGGFLSKVVGILGSIPLIKTLPVRPNIKAKDLSFNEQSNLDYVGSMYNLDYASINCVSDLDYYGKILLTERHKNFLIPVLLAHGDADRITSCEATTQFYELLEADKTLKIWPGLAHEAHFEDCKLEVLEYYTQWLEQKIQKDENWPSLAKASQVE</sequence>
<organism evidence="2 3">
    <name type="scientific">Basidiobolus ranarum</name>
    <dbReference type="NCBI Taxonomy" id="34480"/>
    <lineage>
        <taxon>Eukaryota</taxon>
        <taxon>Fungi</taxon>
        <taxon>Fungi incertae sedis</taxon>
        <taxon>Zoopagomycota</taxon>
        <taxon>Entomophthoromycotina</taxon>
        <taxon>Basidiobolomycetes</taxon>
        <taxon>Basidiobolales</taxon>
        <taxon>Basidiobolaceae</taxon>
        <taxon>Basidiobolus</taxon>
    </lineage>
</organism>
<protein>
    <recommendedName>
        <fullName evidence="1">Serine aminopeptidase S33 domain-containing protein</fullName>
    </recommendedName>
</protein>
<evidence type="ECO:0000313" key="3">
    <source>
        <dbReference type="Proteomes" id="UP001479436"/>
    </source>
</evidence>
<evidence type="ECO:0000259" key="1">
    <source>
        <dbReference type="Pfam" id="PF12146"/>
    </source>
</evidence>
<dbReference type="InterPro" id="IPR000073">
    <property type="entry name" value="AB_hydrolase_1"/>
</dbReference>
<proteinExistence type="predicted"/>
<name>A0ABR2WIM4_9FUNG</name>
<dbReference type="Proteomes" id="UP001479436">
    <property type="component" value="Unassembled WGS sequence"/>
</dbReference>
<accession>A0ABR2WIM4</accession>
<keyword evidence="3" id="KW-1185">Reference proteome</keyword>
<dbReference type="InterPro" id="IPR022742">
    <property type="entry name" value="Hydrolase_4"/>
</dbReference>
<dbReference type="PANTHER" id="PTHR11614">
    <property type="entry name" value="PHOSPHOLIPASE-RELATED"/>
    <property type="match status" value="1"/>
</dbReference>
<dbReference type="EMBL" id="JASJQH010001426">
    <property type="protein sequence ID" value="KAK9761362.1"/>
    <property type="molecule type" value="Genomic_DNA"/>
</dbReference>
<dbReference type="SUPFAM" id="SSF53474">
    <property type="entry name" value="alpha/beta-Hydrolases"/>
    <property type="match status" value="1"/>
</dbReference>
<dbReference type="InterPro" id="IPR029058">
    <property type="entry name" value="AB_hydrolase_fold"/>
</dbReference>
<feature type="domain" description="Serine aminopeptidase S33" evidence="1">
    <location>
        <begin position="32"/>
        <end position="274"/>
    </location>
</feature>
<reference evidence="2 3" key="1">
    <citation type="submission" date="2023-04" db="EMBL/GenBank/DDBJ databases">
        <title>Genome of Basidiobolus ranarum AG-B5.</title>
        <authorList>
            <person name="Stajich J.E."/>
            <person name="Carter-House D."/>
            <person name="Gryganskyi A."/>
        </authorList>
    </citation>
    <scope>NUCLEOTIDE SEQUENCE [LARGE SCALE GENOMIC DNA]</scope>
    <source>
        <strain evidence="2 3">AG-B5</strain>
    </source>
</reference>
<dbReference type="InterPro" id="IPR051044">
    <property type="entry name" value="MAG_DAG_Lipase"/>
</dbReference>
<dbReference type="Gene3D" id="3.40.50.1820">
    <property type="entry name" value="alpha/beta hydrolase"/>
    <property type="match status" value="1"/>
</dbReference>
<gene>
    <name evidence="2" type="ORF">K7432_013795</name>
</gene>